<dbReference type="GO" id="GO:0016020">
    <property type="term" value="C:membrane"/>
    <property type="evidence" value="ECO:0007669"/>
    <property type="project" value="InterPro"/>
</dbReference>
<gene>
    <name evidence="2" type="ORF">RDB_LOCUS181548</name>
</gene>
<dbReference type="Pfam" id="PF04258">
    <property type="entry name" value="Peptidase_A22B"/>
    <property type="match status" value="1"/>
</dbReference>
<dbReference type="InterPro" id="IPR007369">
    <property type="entry name" value="Peptidase_A22B_SPP"/>
</dbReference>
<comment type="caution">
    <text evidence="2">The sequence shown here is derived from an EMBL/GenBank/DDBJ whole genome shotgun (WGS) entry which is preliminary data.</text>
</comment>
<feature type="transmembrane region" description="Helical" evidence="1">
    <location>
        <begin position="323"/>
        <end position="345"/>
    </location>
</feature>
<evidence type="ECO:0000256" key="1">
    <source>
        <dbReference type="SAM" id="Phobius"/>
    </source>
</evidence>
<keyword evidence="1" id="KW-0472">Membrane</keyword>
<reference evidence="2" key="1">
    <citation type="submission" date="2021-01" db="EMBL/GenBank/DDBJ databases">
        <authorList>
            <person name="Kaushik A."/>
        </authorList>
    </citation>
    <scope>NUCLEOTIDE SEQUENCE</scope>
    <source>
        <strain evidence="2">AG1-1C</strain>
    </source>
</reference>
<organism evidence="2 3">
    <name type="scientific">Rhizoctonia solani</name>
    <dbReference type="NCBI Taxonomy" id="456999"/>
    <lineage>
        <taxon>Eukaryota</taxon>
        <taxon>Fungi</taxon>
        <taxon>Dikarya</taxon>
        <taxon>Basidiomycota</taxon>
        <taxon>Agaricomycotina</taxon>
        <taxon>Agaricomycetes</taxon>
        <taxon>Cantharellales</taxon>
        <taxon>Ceratobasidiaceae</taxon>
        <taxon>Rhizoctonia</taxon>
    </lineage>
</organism>
<feature type="transmembrane region" description="Helical" evidence="1">
    <location>
        <begin position="157"/>
        <end position="178"/>
    </location>
</feature>
<accession>A0A8H3C8P9</accession>
<keyword evidence="1" id="KW-0812">Transmembrane</keyword>
<feature type="transmembrane region" description="Helical" evidence="1">
    <location>
        <begin position="63"/>
        <end position="83"/>
    </location>
</feature>
<dbReference type="EMBL" id="CAJMWS010001157">
    <property type="protein sequence ID" value="CAE6474174.1"/>
    <property type="molecule type" value="Genomic_DNA"/>
</dbReference>
<dbReference type="AlphaFoldDB" id="A0A8H3C8P9"/>
<dbReference type="PANTHER" id="PTHR12174">
    <property type="entry name" value="SIGNAL PEPTIDE PEPTIDASE"/>
    <property type="match status" value="1"/>
</dbReference>
<dbReference type="GO" id="GO:0042500">
    <property type="term" value="F:aspartic endopeptidase activity, intramembrane cleaving"/>
    <property type="evidence" value="ECO:0007669"/>
    <property type="project" value="InterPro"/>
</dbReference>
<name>A0A8H3C8P9_9AGAM</name>
<proteinExistence type="predicted"/>
<keyword evidence="1" id="KW-1133">Transmembrane helix</keyword>
<dbReference type="PANTHER" id="PTHR12174:SF103">
    <property type="entry name" value="INTRAMEMBRANE PROTEASE (IMPAS) FAMILY"/>
    <property type="match status" value="1"/>
</dbReference>
<sequence>MTSLDMNTIISSSALVGLATLSVYAGSVGSYTPPAELECLPTSKDESSTPEQTPLRNGVSLRARHVLIGVAMVLLSFPIYLLVGPDPMGKFIQFMYCVISTNTLCWTLSNLTRSMFGTNRYRTIPRIRLVLNETRLFLDFEHSSTRSDSPAMNTLQAVRITTIFCLFVSLATSISYMFGNSKSIYIADILMLSLAHADMSLVKPSRLRTACLFLTLTPILFGWPASSLGYGTLAVTETPNLNSPSQLLVPVTLSLLPTQPNRTIVLSALDIILPGKLVAFAYRLDAHLRHESKRGPITYFGATLVGYALALSISLGVTHMLGVAQLASFYLSPICFLAFMGTAFLRGEWGYVWRWKEGALENSGRAEVEKNGEDVKR</sequence>
<feature type="transmembrane region" description="Helical" evidence="1">
    <location>
        <begin position="264"/>
        <end position="284"/>
    </location>
</feature>
<protein>
    <recommendedName>
        <fullName evidence="4">Signal peptide peptidase</fullName>
    </recommendedName>
</protein>
<dbReference type="OrthoDB" id="16906at2759"/>
<evidence type="ECO:0000313" key="3">
    <source>
        <dbReference type="Proteomes" id="UP000663846"/>
    </source>
</evidence>
<evidence type="ECO:0008006" key="4">
    <source>
        <dbReference type="Google" id="ProtNLM"/>
    </source>
</evidence>
<evidence type="ECO:0000313" key="2">
    <source>
        <dbReference type="EMBL" id="CAE6474174.1"/>
    </source>
</evidence>
<feature type="transmembrane region" description="Helical" evidence="1">
    <location>
        <begin position="296"/>
        <end position="317"/>
    </location>
</feature>
<feature type="transmembrane region" description="Helical" evidence="1">
    <location>
        <begin position="209"/>
        <end position="230"/>
    </location>
</feature>
<dbReference type="Proteomes" id="UP000663846">
    <property type="component" value="Unassembled WGS sequence"/>
</dbReference>